<gene>
    <name evidence="1" type="ORF">K1T71_013363</name>
</gene>
<name>A0ACC1CHV9_9NEOP</name>
<evidence type="ECO:0000313" key="1">
    <source>
        <dbReference type="EMBL" id="KAJ0171164.1"/>
    </source>
</evidence>
<accession>A0ACC1CHV9</accession>
<dbReference type="Proteomes" id="UP000824533">
    <property type="component" value="Linkage Group LG25"/>
</dbReference>
<organism evidence="1 2">
    <name type="scientific">Dendrolimus kikuchii</name>
    <dbReference type="NCBI Taxonomy" id="765133"/>
    <lineage>
        <taxon>Eukaryota</taxon>
        <taxon>Metazoa</taxon>
        <taxon>Ecdysozoa</taxon>
        <taxon>Arthropoda</taxon>
        <taxon>Hexapoda</taxon>
        <taxon>Insecta</taxon>
        <taxon>Pterygota</taxon>
        <taxon>Neoptera</taxon>
        <taxon>Endopterygota</taxon>
        <taxon>Lepidoptera</taxon>
        <taxon>Glossata</taxon>
        <taxon>Ditrysia</taxon>
        <taxon>Bombycoidea</taxon>
        <taxon>Lasiocampidae</taxon>
        <taxon>Dendrolimus</taxon>
    </lineage>
</organism>
<comment type="caution">
    <text evidence="1">The sequence shown here is derived from an EMBL/GenBank/DDBJ whole genome shotgun (WGS) entry which is preliminary data.</text>
</comment>
<proteinExistence type="predicted"/>
<sequence>MCENGEPSKLYCYCCLCTDNDRVLHKYLLRNDHLRTIFQEDTILLCYICKRLAQHAEVFILNVQNNQCILEYLQKATTAVKNKVKTSIILGKQILSPIVLDNEIEIDVQLPVSCSKDLQIKLELKEEADLPIINDTDDAKCHMDSFDDGSFISDIFNDGNVDNNYEELILKDEDNFPLKELLKAEYEEIDPTSLNKELKPRKTKSTRGKSKVKSKVKKKNLKEGDESISRHIERVCITMKQCKEEIAEMAKDEKYLSSIYKCIDCVKGFGFKPSYDSHMKLHSESRGPYKCDICKQYMETEEKLLKHKKYIHTVRYTCKECGLTRKNYVTIKDHYTAFHCQKSLQFICPHCTKSFTRSTSLRKHVLYIHTKKMRVVCQYCNKHYANKQVLKIHLNMKHPKEMSTIEREKKYKCRECSSAFRSPSLLAKHMIRHSTSRNAYCVECDKSFKSEHILQHHLKTAAPHVNYTEKPLKCEHCDKRFSIRRDVELHMNRVHLNKRPYKCDLCDKAYAAHWCLTQHKRLSHEGYKRPLKFPCDMCDKVFDRIQILRSHVRTHTGERPFQCTKCSATFGQSSTLHTHMKLIHLKLTRDGKPKNGGK</sequence>
<dbReference type="EMBL" id="CM034411">
    <property type="protein sequence ID" value="KAJ0171164.1"/>
    <property type="molecule type" value="Genomic_DNA"/>
</dbReference>
<protein>
    <submittedName>
        <fullName evidence="1">Uncharacterized protein</fullName>
    </submittedName>
</protein>
<reference evidence="1 2" key="1">
    <citation type="journal article" date="2021" name="Front. Genet.">
        <title>Chromosome-Level Genome Assembly Reveals Significant Gene Expansion in the Toll and IMD Signaling Pathways of Dendrolimus kikuchii.</title>
        <authorList>
            <person name="Zhou J."/>
            <person name="Wu P."/>
            <person name="Xiong Z."/>
            <person name="Liu N."/>
            <person name="Zhao N."/>
            <person name="Ji M."/>
            <person name="Qiu Y."/>
            <person name="Yang B."/>
        </authorList>
    </citation>
    <scope>NUCLEOTIDE SEQUENCE [LARGE SCALE GENOMIC DNA]</scope>
    <source>
        <strain evidence="1">Ann1</strain>
    </source>
</reference>
<keyword evidence="2" id="KW-1185">Reference proteome</keyword>
<evidence type="ECO:0000313" key="2">
    <source>
        <dbReference type="Proteomes" id="UP000824533"/>
    </source>
</evidence>